<evidence type="ECO:0000313" key="2">
    <source>
        <dbReference type="Proteomes" id="UP000230671"/>
    </source>
</evidence>
<protein>
    <submittedName>
        <fullName evidence="1">Uncharacterized protein</fullName>
    </submittedName>
</protein>
<dbReference type="EMBL" id="PCSO01000118">
    <property type="protein sequence ID" value="PIP50682.1"/>
    <property type="molecule type" value="Genomic_DNA"/>
</dbReference>
<evidence type="ECO:0000313" key="1">
    <source>
        <dbReference type="EMBL" id="PIP50682.1"/>
    </source>
</evidence>
<accession>A0A2H0AZ50</accession>
<comment type="caution">
    <text evidence="1">The sequence shown here is derived from an EMBL/GenBank/DDBJ whole genome shotgun (WGS) entry which is preliminary data.</text>
</comment>
<organism evidence="1 2">
    <name type="scientific">Candidatus Berkelbacteria bacterium CG23_combo_of_CG06-09_8_20_14_all_41_73</name>
    <dbReference type="NCBI Taxonomy" id="1974519"/>
    <lineage>
        <taxon>Bacteria</taxon>
        <taxon>Candidatus Berkelbacteria</taxon>
    </lineage>
</organism>
<dbReference type="Proteomes" id="UP000230671">
    <property type="component" value="Unassembled WGS sequence"/>
</dbReference>
<dbReference type="AlphaFoldDB" id="A0A2H0AZ50"/>
<proteinExistence type="predicted"/>
<reference evidence="1 2" key="1">
    <citation type="submission" date="2017-09" db="EMBL/GenBank/DDBJ databases">
        <title>Depth-based differentiation of microbial function through sediment-hosted aquifers and enrichment of novel symbionts in the deep terrestrial subsurface.</title>
        <authorList>
            <person name="Probst A.J."/>
            <person name="Ladd B."/>
            <person name="Jarett J.K."/>
            <person name="Geller-Mcgrath D.E."/>
            <person name="Sieber C.M."/>
            <person name="Emerson J.B."/>
            <person name="Anantharaman K."/>
            <person name="Thomas B.C."/>
            <person name="Malmstrom R."/>
            <person name="Stieglmeier M."/>
            <person name="Klingl A."/>
            <person name="Woyke T."/>
            <person name="Ryan C.M."/>
            <person name="Banfield J.F."/>
        </authorList>
    </citation>
    <scope>NUCLEOTIDE SEQUENCE [LARGE SCALE GENOMIC DNA]</scope>
    <source>
        <strain evidence="1">CG23_combo_of_CG06-09_8_20_14_all_41_73</strain>
    </source>
</reference>
<name>A0A2H0AZ50_9BACT</name>
<sequence length="89" mass="9987">MQRSSDEIKARCACVPENKSIVTLVEASSSPSAAYEMIFAETKDVSMAKAGRWLAVLRRDYPVEYRKLVPIQPSHVSNDKTQAEKEKKS</sequence>
<gene>
    <name evidence="1" type="ORF">COX11_02870</name>
</gene>